<feature type="chain" id="PRO_5046509567" evidence="5">
    <location>
        <begin position="22"/>
        <end position="301"/>
    </location>
</feature>
<evidence type="ECO:0000256" key="1">
    <source>
        <dbReference type="ARBA" id="ARBA00011028"/>
    </source>
</evidence>
<dbReference type="PRINTS" id="PR00690">
    <property type="entry name" value="ADHESNFAMILY"/>
</dbReference>
<dbReference type="InterPro" id="IPR006128">
    <property type="entry name" value="Lipoprotein_PsaA-like"/>
</dbReference>
<dbReference type="InterPro" id="IPR006127">
    <property type="entry name" value="ZnuA-like"/>
</dbReference>
<dbReference type="InterPro" id="IPR006129">
    <property type="entry name" value="AdhesinB"/>
</dbReference>
<name>A0ABT8YUT0_9SPIR</name>
<evidence type="ECO:0000313" key="6">
    <source>
        <dbReference type="EMBL" id="MDO7019210.1"/>
    </source>
</evidence>
<dbReference type="PANTHER" id="PTHR42953">
    <property type="entry name" value="HIGH-AFFINITY ZINC UPTAKE SYSTEM PROTEIN ZNUA-RELATED"/>
    <property type="match status" value="1"/>
</dbReference>
<evidence type="ECO:0000256" key="3">
    <source>
        <dbReference type="ARBA" id="ARBA00022729"/>
    </source>
</evidence>
<dbReference type="RefSeq" id="WP_304385230.1">
    <property type="nucleotide sequence ID" value="NZ_JAUPBL010000037.1"/>
</dbReference>
<evidence type="ECO:0000256" key="2">
    <source>
        <dbReference type="ARBA" id="ARBA00022448"/>
    </source>
</evidence>
<dbReference type="InterPro" id="IPR050492">
    <property type="entry name" value="Bact_metal-bind_prot9"/>
</dbReference>
<evidence type="ECO:0000256" key="4">
    <source>
        <dbReference type="RuleBase" id="RU003512"/>
    </source>
</evidence>
<comment type="similarity">
    <text evidence="1 4">Belongs to the bacterial solute-binding protein 9 family.</text>
</comment>
<dbReference type="Gene3D" id="3.40.50.1980">
    <property type="entry name" value="Nitrogenase molybdenum iron protein domain"/>
    <property type="match status" value="2"/>
</dbReference>
<dbReference type="Proteomes" id="UP001175147">
    <property type="component" value="Unassembled WGS sequence"/>
</dbReference>
<dbReference type="PRINTS" id="PR00691">
    <property type="entry name" value="ADHESINB"/>
</dbReference>
<keyword evidence="7" id="KW-1185">Reference proteome</keyword>
<keyword evidence="2 4" id="KW-0813">Transport</keyword>
<protein>
    <submittedName>
        <fullName evidence="6">Zinc ABC transporter substrate-binding protein</fullName>
    </submittedName>
</protein>
<comment type="caution">
    <text evidence="6">The sequence shown here is derived from an EMBL/GenBank/DDBJ whole genome shotgun (WGS) entry which is preliminary data.</text>
</comment>
<sequence length="301" mass="34247">MNKIITTIFILILIISCNNNAKKDNNSQSSENYLVINRPKSNTEKLQIYASIYPIYDFAKKIGGEKADVYNMTSSGSEPHDFEITSKDMANLNKADLFIYNGGGMEHWADTVKESINDLNYLESSYGIEKEELDPHFWLSPIKAKKQMENIKNSLSEIDKNNADYYNSNYNIYAARLDELDKTFKDNLSNVKNTNLIVTHPAFGHFCKEYSLNQVAIARDEADPKAMSETISFMKDNNIKAIFYEEFSSSKLVDSIAKETDALTYTLNPIESLSEEDIKNGEDYFSVMEKNLISLTNGLNQ</sequence>
<reference evidence="6" key="1">
    <citation type="submission" date="2023-07" db="EMBL/GenBank/DDBJ databases">
        <title>Mucosal microbiota of week-old chicken and adult hens.</title>
        <authorList>
            <person name="Volf J."/>
            <person name="Karasova D."/>
            <person name="Crhanova M."/>
            <person name="Faldynova M."/>
            <person name="Prikrylova H."/>
            <person name="Zeman M."/>
            <person name="Babak V."/>
            <person name="Rajova J."/>
            <person name="Rychlik I."/>
        </authorList>
    </citation>
    <scope>NUCLEOTIDE SEQUENCE</scope>
    <source>
        <strain evidence="6">ET902</strain>
    </source>
</reference>
<dbReference type="PANTHER" id="PTHR42953:SF3">
    <property type="entry name" value="HIGH-AFFINITY ZINC UPTAKE SYSTEM PROTEIN ZNUA"/>
    <property type="match status" value="1"/>
</dbReference>
<gene>
    <name evidence="6" type="ORF">Q5M86_00320</name>
</gene>
<evidence type="ECO:0000256" key="5">
    <source>
        <dbReference type="SAM" id="SignalP"/>
    </source>
</evidence>
<dbReference type="EMBL" id="JAUPBM010000001">
    <property type="protein sequence ID" value="MDO7019210.1"/>
    <property type="molecule type" value="Genomic_DNA"/>
</dbReference>
<feature type="signal peptide" evidence="5">
    <location>
        <begin position="1"/>
        <end position="21"/>
    </location>
</feature>
<dbReference type="SUPFAM" id="SSF53807">
    <property type="entry name" value="Helical backbone' metal receptor"/>
    <property type="match status" value="1"/>
</dbReference>
<evidence type="ECO:0000313" key="7">
    <source>
        <dbReference type="Proteomes" id="UP001175147"/>
    </source>
</evidence>
<dbReference type="PROSITE" id="PS51257">
    <property type="entry name" value="PROKAR_LIPOPROTEIN"/>
    <property type="match status" value="1"/>
</dbReference>
<dbReference type="Pfam" id="PF01297">
    <property type="entry name" value="ZnuA"/>
    <property type="match status" value="1"/>
</dbReference>
<organism evidence="6 7">
    <name type="scientific">Brachyspira innocens</name>
    <dbReference type="NCBI Taxonomy" id="13264"/>
    <lineage>
        <taxon>Bacteria</taxon>
        <taxon>Pseudomonadati</taxon>
        <taxon>Spirochaetota</taxon>
        <taxon>Spirochaetia</taxon>
        <taxon>Brachyspirales</taxon>
        <taxon>Brachyspiraceae</taxon>
        <taxon>Brachyspira</taxon>
    </lineage>
</organism>
<keyword evidence="3 5" id="KW-0732">Signal</keyword>
<proteinExistence type="inferred from homology"/>
<accession>A0ABT8YUT0</accession>